<proteinExistence type="predicted"/>
<evidence type="ECO:0000313" key="3">
    <source>
        <dbReference type="Proteomes" id="UP001501083"/>
    </source>
</evidence>
<reference evidence="3" key="1">
    <citation type="journal article" date="2019" name="Int. J. Syst. Evol. Microbiol.">
        <title>The Global Catalogue of Microorganisms (GCM) 10K type strain sequencing project: providing services to taxonomists for standard genome sequencing and annotation.</title>
        <authorList>
            <consortium name="The Broad Institute Genomics Platform"/>
            <consortium name="The Broad Institute Genome Sequencing Center for Infectious Disease"/>
            <person name="Wu L."/>
            <person name="Ma J."/>
        </authorList>
    </citation>
    <scope>NUCLEOTIDE SEQUENCE [LARGE SCALE GENOMIC DNA]</scope>
    <source>
        <strain evidence="3">JCM 19212</strain>
    </source>
</reference>
<keyword evidence="1" id="KW-0732">Signal</keyword>
<sequence length="308" mass="33305">MRARAVWAAAALLAMSVPAFADEGLCDSNLRIRNRLDKPGFVLKPASVALQHSAGDDTVGLAQVAAMYARECGSGNAQYQFEMGGEYHLDTSDDAPVELANGGATYSYGWSNAEMPLAGTWKEFTAVAKYGRNIEKDTTMRYVGVDFAATALSGMGPDGYRHGVGWLGGEGLKEDNTPLYAYGVRPGLQYYSGYQPEEAESTLDGVFATVSVAADWYPFPKIGTGNIRLFAVWTTRQRQSGDDALPESANLGGAGIAYQFLDTKTADGKSKQVAAVSLEYRVGRDPDSGFLRDESFELVLTYAFDRQR</sequence>
<name>A0ABP9L9F0_9GAMM</name>
<evidence type="ECO:0008006" key="4">
    <source>
        <dbReference type="Google" id="ProtNLM"/>
    </source>
</evidence>
<protein>
    <recommendedName>
        <fullName evidence="4">Porin</fullName>
    </recommendedName>
</protein>
<feature type="signal peptide" evidence="1">
    <location>
        <begin position="1"/>
        <end position="21"/>
    </location>
</feature>
<evidence type="ECO:0000313" key="2">
    <source>
        <dbReference type="EMBL" id="GAA5072125.1"/>
    </source>
</evidence>
<organism evidence="2 3">
    <name type="scientific">Lysobacter panacisoli</name>
    <dbReference type="NCBI Taxonomy" id="1255263"/>
    <lineage>
        <taxon>Bacteria</taxon>
        <taxon>Pseudomonadati</taxon>
        <taxon>Pseudomonadota</taxon>
        <taxon>Gammaproteobacteria</taxon>
        <taxon>Lysobacterales</taxon>
        <taxon>Lysobacteraceae</taxon>
        <taxon>Lysobacter</taxon>
    </lineage>
</organism>
<feature type="chain" id="PRO_5046967381" description="Porin" evidence="1">
    <location>
        <begin position="22"/>
        <end position="308"/>
    </location>
</feature>
<evidence type="ECO:0000256" key="1">
    <source>
        <dbReference type="SAM" id="SignalP"/>
    </source>
</evidence>
<keyword evidence="3" id="KW-1185">Reference proteome</keyword>
<comment type="caution">
    <text evidence="2">The sequence shown here is derived from an EMBL/GenBank/DDBJ whole genome shotgun (WGS) entry which is preliminary data.</text>
</comment>
<dbReference type="RefSeq" id="WP_158987043.1">
    <property type="nucleotide sequence ID" value="NZ_BAABKY010000002.1"/>
</dbReference>
<gene>
    <name evidence="2" type="ORF">GCM10025759_11740</name>
</gene>
<accession>A0ABP9L9F0</accession>
<dbReference type="EMBL" id="BAABKY010000002">
    <property type="protein sequence ID" value="GAA5072125.1"/>
    <property type="molecule type" value="Genomic_DNA"/>
</dbReference>
<dbReference type="Proteomes" id="UP001501083">
    <property type="component" value="Unassembled WGS sequence"/>
</dbReference>